<name>A0AC34RFS0_9BILA</name>
<protein>
    <submittedName>
        <fullName evidence="2">Mitotic checkpoint protein and poly(A)+ RNA export protein</fullName>
    </submittedName>
</protein>
<evidence type="ECO:0000313" key="2">
    <source>
        <dbReference type="WBParaSite" id="JU765_v2.g6361.t2"/>
    </source>
</evidence>
<dbReference type="WBParaSite" id="JU765_v2.g6361.t2">
    <property type="protein sequence ID" value="JU765_v2.g6361.t2"/>
    <property type="gene ID" value="JU765_v2.g6361"/>
</dbReference>
<reference evidence="2" key="1">
    <citation type="submission" date="2022-11" db="UniProtKB">
        <authorList>
            <consortium name="WormBaseParasite"/>
        </authorList>
    </citation>
    <scope>IDENTIFICATION</scope>
</reference>
<accession>A0AC34RFS0</accession>
<dbReference type="Proteomes" id="UP000887576">
    <property type="component" value="Unplaced"/>
</dbReference>
<evidence type="ECO:0000313" key="1">
    <source>
        <dbReference type="Proteomes" id="UP000887576"/>
    </source>
</evidence>
<proteinExistence type="predicted"/>
<sequence>MSYFGSNTASSFSRPTSFFGSTPAPTTNTAPVNPANPMNGIEVPGAPDDTVQDLKFSPVTANSPMFLAAGAWDNTVRIWQISEAGQVEAKAMQNIGAPVLSIDWTEVTGQVEAKAMQNIGAPVLSIDWTEDSSRVFIAGADNQARVWDLASNQVAVVGAHDKPIRSCHWINCSSYSCLMTASFDKTLKFWDMRQLPQQTALATIDVKDKVFCSDVVFPMAVVGLANRHVKIYNLDGQPKEVADQETSLKFQMRCLSIFKNKITNQPTGYAQGSIEGRVAIQYAETQNTKDNFTFKCHRSPDLVNGFQEIYPVNDVCFHPQHQTLVTSGADGRYSFWDKDARTKLKTSEQHQMPITKTAIHGSGNIFAYALGYDWSRGHENYQQGQGSKMFLLACSEDLKPRKK</sequence>
<organism evidence="1 2">
    <name type="scientific">Panagrolaimus sp. JU765</name>
    <dbReference type="NCBI Taxonomy" id="591449"/>
    <lineage>
        <taxon>Eukaryota</taxon>
        <taxon>Metazoa</taxon>
        <taxon>Ecdysozoa</taxon>
        <taxon>Nematoda</taxon>
        <taxon>Chromadorea</taxon>
        <taxon>Rhabditida</taxon>
        <taxon>Tylenchina</taxon>
        <taxon>Panagrolaimomorpha</taxon>
        <taxon>Panagrolaimoidea</taxon>
        <taxon>Panagrolaimidae</taxon>
        <taxon>Panagrolaimus</taxon>
    </lineage>
</organism>